<dbReference type="InterPro" id="IPR000210">
    <property type="entry name" value="BTB/POZ_dom"/>
</dbReference>
<organism evidence="4">
    <name type="scientific">Serpula lacrymans var. lacrymans (strain S7.9)</name>
    <name type="common">Dry rot fungus</name>
    <dbReference type="NCBI Taxonomy" id="578457"/>
    <lineage>
        <taxon>Eukaryota</taxon>
        <taxon>Fungi</taxon>
        <taxon>Dikarya</taxon>
        <taxon>Basidiomycota</taxon>
        <taxon>Agaricomycotina</taxon>
        <taxon>Agaricomycetes</taxon>
        <taxon>Agaricomycetidae</taxon>
        <taxon>Boletales</taxon>
        <taxon>Coniophorineae</taxon>
        <taxon>Serpulaceae</taxon>
        <taxon>Serpula</taxon>
    </lineage>
</organism>
<dbReference type="HOGENOM" id="CLU_052397_0_1_1"/>
<dbReference type="CDD" id="cd18186">
    <property type="entry name" value="BTB_POZ_ZBTB_KLHL-like"/>
    <property type="match status" value="1"/>
</dbReference>
<reference evidence="4" key="1">
    <citation type="journal article" date="2011" name="Science">
        <title>The plant cell wall-decomposing machinery underlies the functional diversity of forest fungi.</title>
        <authorList>
            <person name="Eastwood D.C."/>
            <person name="Floudas D."/>
            <person name="Binder M."/>
            <person name="Majcherczyk A."/>
            <person name="Schneider P."/>
            <person name="Aerts A."/>
            <person name="Asiegbu F.O."/>
            <person name="Baker S.E."/>
            <person name="Barry K."/>
            <person name="Bendiksby M."/>
            <person name="Blumentritt M."/>
            <person name="Coutinho P.M."/>
            <person name="Cullen D."/>
            <person name="de Vries R.P."/>
            <person name="Gathman A."/>
            <person name="Goodell B."/>
            <person name="Henrissat B."/>
            <person name="Ihrmark K."/>
            <person name="Kauserud H."/>
            <person name="Kohler A."/>
            <person name="LaButti K."/>
            <person name="Lapidus A."/>
            <person name="Lavin J.L."/>
            <person name="Lee Y.-H."/>
            <person name="Lindquist E."/>
            <person name="Lilly W."/>
            <person name="Lucas S."/>
            <person name="Morin E."/>
            <person name="Murat C."/>
            <person name="Oguiza J.A."/>
            <person name="Park J."/>
            <person name="Pisabarro A.G."/>
            <person name="Riley R."/>
            <person name="Rosling A."/>
            <person name="Salamov A."/>
            <person name="Schmidt O."/>
            <person name="Schmutz J."/>
            <person name="Skrede I."/>
            <person name="Stenlid J."/>
            <person name="Wiebenga A."/>
            <person name="Xie X."/>
            <person name="Kuees U."/>
            <person name="Hibbett D.S."/>
            <person name="Hoffmeister D."/>
            <person name="Hoegberg N."/>
            <person name="Martin F."/>
            <person name="Grigoriev I.V."/>
            <person name="Watkinson S.C."/>
        </authorList>
    </citation>
    <scope>NUCLEOTIDE SEQUENCE [LARGE SCALE GENOMIC DNA]</scope>
    <source>
        <strain evidence="4">S7.9</strain>
    </source>
</reference>
<dbReference type="AlphaFoldDB" id="F8P348"/>
<gene>
    <name evidence="3" type="ORF">SERLADRAFT_416992</name>
</gene>
<dbReference type="OrthoDB" id="3357985at2759"/>
<dbReference type="PROSITE" id="PS50097">
    <property type="entry name" value="BTB"/>
    <property type="match status" value="1"/>
</dbReference>
<feature type="compositionally biased region" description="Basic residues" evidence="1">
    <location>
        <begin position="214"/>
        <end position="224"/>
    </location>
</feature>
<accession>F8P348</accession>
<evidence type="ECO:0000256" key="1">
    <source>
        <dbReference type="SAM" id="MobiDB-lite"/>
    </source>
</evidence>
<evidence type="ECO:0000313" key="3">
    <source>
        <dbReference type="EMBL" id="EGO22579.1"/>
    </source>
</evidence>
<evidence type="ECO:0000313" key="4">
    <source>
        <dbReference type="Proteomes" id="UP000008064"/>
    </source>
</evidence>
<feature type="region of interest" description="Disordered" evidence="1">
    <location>
        <begin position="213"/>
        <end position="233"/>
    </location>
</feature>
<dbReference type="KEGG" id="sla:SERLADRAFT_416992"/>
<protein>
    <recommendedName>
        <fullName evidence="2">BTB domain-containing protein</fullName>
    </recommendedName>
</protein>
<sequence>MTLAPPPFNHPKADVILRSSDDIDFCVFKLFLSLASPHFDTVFNSPQSPYRPEAKAKLSVMSLPENSSTIDILLRFCYPSTLVDDPDLGDPGIFKILAEVVCAAKKYSVEVITKKVGLALSDAKVLEKDPFRVFAVARHSQLEKETRLAATYTLRQPLIPPKIPELNLISAMDLLKLLDYRIQCTLAVRDLKNLPLLNTPEWTLCPVHSPKNAMGKKKVKKGKPKSSDTTTKESPEWWIQYKENIFAALMTKPARNTVEEATGFRVVSQSFPCNACGELARGYMNNFTDEFCKEIELATAKVKLDIIINKDEGVAVENSRGSSWKEN</sequence>
<proteinExistence type="predicted"/>
<dbReference type="Proteomes" id="UP000008064">
    <property type="component" value="Unassembled WGS sequence"/>
</dbReference>
<dbReference type="RefSeq" id="XP_007321117.1">
    <property type="nucleotide sequence ID" value="XM_007321055.1"/>
</dbReference>
<dbReference type="Gene3D" id="3.30.710.10">
    <property type="entry name" value="Potassium Channel Kv1.1, Chain A"/>
    <property type="match status" value="1"/>
</dbReference>
<dbReference type="SUPFAM" id="SSF54695">
    <property type="entry name" value="POZ domain"/>
    <property type="match status" value="1"/>
</dbReference>
<dbReference type="EMBL" id="GL945437">
    <property type="protein sequence ID" value="EGO22579.1"/>
    <property type="molecule type" value="Genomic_DNA"/>
</dbReference>
<dbReference type="InterPro" id="IPR011333">
    <property type="entry name" value="SKP1/BTB/POZ_sf"/>
</dbReference>
<name>F8P348_SERL9</name>
<feature type="domain" description="BTB" evidence="2">
    <location>
        <begin position="13"/>
        <end position="86"/>
    </location>
</feature>
<dbReference type="Pfam" id="PF00651">
    <property type="entry name" value="BTB"/>
    <property type="match status" value="1"/>
</dbReference>
<evidence type="ECO:0000259" key="2">
    <source>
        <dbReference type="PROSITE" id="PS50097"/>
    </source>
</evidence>
<dbReference type="GeneID" id="18813551"/>